<dbReference type="PANTHER" id="PTHR13778">
    <property type="entry name" value="GLYCOSYLTRANSFERASE 8 DOMAIN-CONTAINING PROTEIN"/>
    <property type="match status" value="1"/>
</dbReference>
<evidence type="ECO:0000313" key="6">
    <source>
        <dbReference type="EMBL" id="KAK7237882.1"/>
    </source>
</evidence>
<dbReference type="EMBL" id="JBBJCI010000231">
    <property type="protein sequence ID" value="KAK7237882.1"/>
    <property type="molecule type" value="Genomic_DNA"/>
</dbReference>
<feature type="region of interest" description="Disordered" evidence="5">
    <location>
        <begin position="14"/>
        <end position="42"/>
    </location>
</feature>
<proteinExistence type="inferred from homology"/>
<accession>A0ABR1FT63</accession>
<dbReference type="InterPro" id="IPR050748">
    <property type="entry name" value="Glycosyltrans_8_dom-fam"/>
</dbReference>
<dbReference type="Pfam" id="PF01501">
    <property type="entry name" value="Glyco_transf_8"/>
    <property type="match status" value="1"/>
</dbReference>
<dbReference type="InterPro" id="IPR002495">
    <property type="entry name" value="Glyco_trans_8"/>
</dbReference>
<name>A0ABR1FT63_AURAN</name>
<evidence type="ECO:0000256" key="1">
    <source>
        <dbReference type="ARBA" id="ARBA00006351"/>
    </source>
</evidence>
<organism evidence="6 7">
    <name type="scientific">Aureococcus anophagefferens</name>
    <name type="common">Harmful bloom alga</name>
    <dbReference type="NCBI Taxonomy" id="44056"/>
    <lineage>
        <taxon>Eukaryota</taxon>
        <taxon>Sar</taxon>
        <taxon>Stramenopiles</taxon>
        <taxon>Ochrophyta</taxon>
        <taxon>Pelagophyceae</taxon>
        <taxon>Pelagomonadales</taxon>
        <taxon>Pelagomonadaceae</taxon>
        <taxon>Aureococcus</taxon>
    </lineage>
</organism>
<keyword evidence="2" id="KW-0328">Glycosyltransferase</keyword>
<evidence type="ECO:0000256" key="3">
    <source>
        <dbReference type="ARBA" id="ARBA00022679"/>
    </source>
</evidence>
<keyword evidence="7" id="KW-1185">Reference proteome</keyword>
<keyword evidence="3" id="KW-0808">Transferase</keyword>
<evidence type="ECO:0000256" key="4">
    <source>
        <dbReference type="ARBA" id="ARBA00022723"/>
    </source>
</evidence>
<comment type="caution">
    <text evidence="6">The sequence shown here is derived from an EMBL/GenBank/DDBJ whole genome shotgun (WGS) entry which is preliminary data.</text>
</comment>
<gene>
    <name evidence="6" type="ORF">SO694_00022310</name>
</gene>
<dbReference type="SUPFAM" id="SSF53448">
    <property type="entry name" value="Nucleotide-diphospho-sugar transferases"/>
    <property type="match status" value="1"/>
</dbReference>
<dbReference type="InterPro" id="IPR029044">
    <property type="entry name" value="Nucleotide-diphossugar_trans"/>
</dbReference>
<dbReference type="Gene3D" id="3.90.550.10">
    <property type="entry name" value="Spore Coat Polysaccharide Biosynthesis Protein SpsA, Chain A"/>
    <property type="match status" value="1"/>
</dbReference>
<protein>
    <recommendedName>
        <fullName evidence="8">Hexosyltransferase</fullName>
    </recommendedName>
</protein>
<reference evidence="6 7" key="1">
    <citation type="submission" date="2024-03" db="EMBL/GenBank/DDBJ databases">
        <title>Aureococcus anophagefferens CCMP1851 and Kratosvirus quantuckense: Draft genome of a second virus-susceptible host strain in the model system.</title>
        <authorList>
            <person name="Chase E."/>
            <person name="Truchon A.R."/>
            <person name="Schepens W."/>
            <person name="Wilhelm S.W."/>
        </authorList>
    </citation>
    <scope>NUCLEOTIDE SEQUENCE [LARGE SCALE GENOMIC DNA]</scope>
    <source>
        <strain evidence="6 7">CCMP1851</strain>
    </source>
</reference>
<keyword evidence="4" id="KW-0479">Metal-binding</keyword>
<feature type="compositionally biased region" description="Basic residues" evidence="5">
    <location>
        <begin position="14"/>
        <end position="24"/>
    </location>
</feature>
<dbReference type="Proteomes" id="UP001363151">
    <property type="component" value="Unassembled WGS sequence"/>
</dbReference>
<comment type="similarity">
    <text evidence="1">Belongs to the glycosyltransferase 8 family.</text>
</comment>
<evidence type="ECO:0000256" key="5">
    <source>
        <dbReference type="SAM" id="MobiDB-lite"/>
    </source>
</evidence>
<sequence length="536" mass="58985">MRLVLLAALAVAQHPRRGGRKRGRPPPDGRAKADFNPSWRRGETSNVYASTSAGVKLKSVDAVTRSMSWNEERHCARADESAPRESSGAQRFVVALAYDTPDPIPTLAVINSTATHCGDPSQLEFAVITTRGRRLLDLLRSPAVAARLPPGLGARVRVCDGFSQMLLERPALRALHDLRNASDRTTVSRVRRRELLSPFNFAAFYLPHVLDARRILYLDTDTLVKADVLRGLADLDMGRHAVAAVEDCSQRLLKYINFQLLERTLERHDIGELSRARFFGAGARVHNGTCVFNRGVVLFDPRRWRELGLTRTIEELVSAYVKSHARLWRGGVSQPPFLLALGGRYAKLPLEWNVRGLGRVDMSYVEYEANARGSAAQGDALARHVYRVGVFKKKFHPFVAPLAAAAKVLHFTGELKPWRIGADAARDWRSRGVAMTPSGHVSGDCRLDPNAARMKRELFVCPHARGCGDAYFANYTSTTEIFSSGCFARFSLCSSHTAPGGAEACAAVWLSYVAPEARTAWAAMERDLDGGGGAAR</sequence>
<evidence type="ECO:0000313" key="7">
    <source>
        <dbReference type="Proteomes" id="UP001363151"/>
    </source>
</evidence>
<dbReference type="PANTHER" id="PTHR13778:SF47">
    <property type="entry name" value="LIPOPOLYSACCHARIDE 1,3-GALACTOSYLTRANSFERASE"/>
    <property type="match status" value="1"/>
</dbReference>
<evidence type="ECO:0008006" key="8">
    <source>
        <dbReference type="Google" id="ProtNLM"/>
    </source>
</evidence>
<evidence type="ECO:0000256" key="2">
    <source>
        <dbReference type="ARBA" id="ARBA00022676"/>
    </source>
</evidence>